<dbReference type="Proteomes" id="UP000808337">
    <property type="component" value="Unassembled WGS sequence"/>
</dbReference>
<gene>
    <name evidence="2" type="ORF">IPP15_23385</name>
</gene>
<dbReference type="AlphaFoldDB" id="A0A9D7T0Y9"/>
<feature type="compositionally biased region" description="Polar residues" evidence="1">
    <location>
        <begin position="67"/>
        <end position="77"/>
    </location>
</feature>
<protein>
    <submittedName>
        <fullName evidence="2">Uncharacterized protein</fullName>
    </submittedName>
</protein>
<evidence type="ECO:0000313" key="2">
    <source>
        <dbReference type="EMBL" id="MBK9985250.1"/>
    </source>
</evidence>
<evidence type="ECO:0000256" key="1">
    <source>
        <dbReference type="SAM" id="MobiDB-lite"/>
    </source>
</evidence>
<sequence length="89" mass="9410">MVERTADGANAPNGGLTTNQYEVMSYVNDGTSETMTISVDLSAAYDGSAMVGCISTVSISRQYSGERSTSFVRSPLSSKDDDLSVENRG</sequence>
<accession>A0A9D7T0Y9</accession>
<evidence type="ECO:0000313" key="3">
    <source>
        <dbReference type="Proteomes" id="UP000808337"/>
    </source>
</evidence>
<organism evidence="2 3">
    <name type="scientific">Candidatus Opimibacter skivensis</name>
    <dbReference type="NCBI Taxonomy" id="2982028"/>
    <lineage>
        <taxon>Bacteria</taxon>
        <taxon>Pseudomonadati</taxon>
        <taxon>Bacteroidota</taxon>
        <taxon>Saprospiria</taxon>
        <taxon>Saprospirales</taxon>
        <taxon>Saprospiraceae</taxon>
        <taxon>Candidatus Opimibacter</taxon>
    </lineage>
</organism>
<name>A0A9D7T0Y9_9BACT</name>
<dbReference type="EMBL" id="JADKGY010000034">
    <property type="protein sequence ID" value="MBK9985250.1"/>
    <property type="molecule type" value="Genomic_DNA"/>
</dbReference>
<proteinExistence type="predicted"/>
<reference evidence="2 3" key="1">
    <citation type="submission" date="2020-10" db="EMBL/GenBank/DDBJ databases">
        <title>Connecting structure to function with the recovery of over 1000 high-quality activated sludge metagenome-assembled genomes encoding full-length rRNA genes using long-read sequencing.</title>
        <authorList>
            <person name="Singleton C.M."/>
            <person name="Petriglieri F."/>
            <person name="Kristensen J.M."/>
            <person name="Kirkegaard R.H."/>
            <person name="Michaelsen T.Y."/>
            <person name="Andersen M.H."/>
            <person name="Karst S.M."/>
            <person name="Dueholm M.S."/>
            <person name="Nielsen P.H."/>
            <person name="Albertsen M."/>
        </authorList>
    </citation>
    <scope>NUCLEOTIDE SEQUENCE [LARGE SCALE GENOMIC DNA]</scope>
    <source>
        <strain evidence="2">Ribe_18-Q3-R11-54_MAXAC.273</strain>
    </source>
</reference>
<comment type="caution">
    <text evidence="2">The sequence shown here is derived from an EMBL/GenBank/DDBJ whole genome shotgun (WGS) entry which is preliminary data.</text>
</comment>
<feature type="compositionally biased region" description="Basic and acidic residues" evidence="1">
    <location>
        <begin position="78"/>
        <end position="89"/>
    </location>
</feature>
<feature type="region of interest" description="Disordered" evidence="1">
    <location>
        <begin position="67"/>
        <end position="89"/>
    </location>
</feature>